<dbReference type="EMBL" id="CM043785">
    <property type="protein sequence ID" value="KAI4833031.1"/>
    <property type="molecule type" value="Genomic_DNA"/>
</dbReference>
<keyword evidence="2" id="KW-1185">Reference proteome</keyword>
<proteinExistence type="predicted"/>
<accession>A0ACB9XYW8</accession>
<evidence type="ECO:0000313" key="1">
    <source>
        <dbReference type="EMBL" id="KAI4833031.1"/>
    </source>
</evidence>
<sequence>MKWETSSDASTVVSGGKSTAAGALSSPRWEQLTAQDGRGPAGVQLQLTGQGLQLRPPSPAGPEPHAPRQQSTTSRLEKKLSPGTQTPCFRLVKVCPFPQGIAHSHLIASDGVSPLSLGRNKILKTKANTRVPVHGSHVRGDNTRRRDSLLDTVSSTAFSSLLMVGSPFF</sequence>
<protein>
    <submittedName>
        <fullName evidence="1">Uncharacterized protein</fullName>
    </submittedName>
</protein>
<reference evidence="1" key="1">
    <citation type="submission" date="2022-05" db="EMBL/GenBank/DDBJ databases">
        <title>Chromosome-level genome of Chaenocephalus aceratus.</title>
        <authorList>
            <person name="Park H."/>
        </authorList>
    </citation>
    <scope>NUCLEOTIDE SEQUENCE</scope>
    <source>
        <strain evidence="1">KU_202001</strain>
    </source>
</reference>
<dbReference type="Proteomes" id="UP001057452">
    <property type="component" value="Chromosome 1"/>
</dbReference>
<gene>
    <name evidence="1" type="ORF">KUCAC02_015964</name>
</gene>
<comment type="caution">
    <text evidence="1">The sequence shown here is derived from an EMBL/GenBank/DDBJ whole genome shotgun (WGS) entry which is preliminary data.</text>
</comment>
<name>A0ACB9XYW8_CHAAC</name>
<organism evidence="1 2">
    <name type="scientific">Chaenocephalus aceratus</name>
    <name type="common">Blackfin icefish</name>
    <name type="synonym">Chaenichthys aceratus</name>
    <dbReference type="NCBI Taxonomy" id="36190"/>
    <lineage>
        <taxon>Eukaryota</taxon>
        <taxon>Metazoa</taxon>
        <taxon>Chordata</taxon>
        <taxon>Craniata</taxon>
        <taxon>Vertebrata</taxon>
        <taxon>Euteleostomi</taxon>
        <taxon>Actinopterygii</taxon>
        <taxon>Neopterygii</taxon>
        <taxon>Teleostei</taxon>
        <taxon>Neoteleostei</taxon>
        <taxon>Acanthomorphata</taxon>
        <taxon>Eupercaria</taxon>
        <taxon>Perciformes</taxon>
        <taxon>Notothenioidei</taxon>
        <taxon>Channichthyidae</taxon>
        <taxon>Chaenocephalus</taxon>
    </lineage>
</organism>
<evidence type="ECO:0000313" key="2">
    <source>
        <dbReference type="Proteomes" id="UP001057452"/>
    </source>
</evidence>